<name>A0A0F9UMP1_9ZZZZ</name>
<protein>
    <recommendedName>
        <fullName evidence="1">Amidohydrolase-related domain-containing protein</fullName>
    </recommendedName>
</protein>
<dbReference type="Gene3D" id="3.20.20.140">
    <property type="entry name" value="Metal-dependent hydrolases"/>
    <property type="match status" value="1"/>
</dbReference>
<feature type="domain" description="Amidohydrolase-related" evidence="1">
    <location>
        <begin position="55"/>
        <end position="432"/>
    </location>
</feature>
<evidence type="ECO:0000259" key="1">
    <source>
        <dbReference type="Pfam" id="PF01979"/>
    </source>
</evidence>
<dbReference type="SUPFAM" id="SSF51338">
    <property type="entry name" value="Composite domain of metallo-dependent hydrolases"/>
    <property type="match status" value="1"/>
</dbReference>
<proteinExistence type="predicted"/>
<dbReference type="InterPro" id="IPR006680">
    <property type="entry name" value="Amidohydro-rel"/>
</dbReference>
<dbReference type="PANTHER" id="PTHR43794">
    <property type="entry name" value="AMINOHYDROLASE SSNA-RELATED"/>
    <property type="match status" value="1"/>
</dbReference>
<comment type="caution">
    <text evidence="2">The sequence shown here is derived from an EMBL/GenBank/DDBJ whole genome shotgun (WGS) entry which is preliminary data.</text>
</comment>
<reference evidence="2" key="1">
    <citation type="journal article" date="2015" name="Nature">
        <title>Complex archaea that bridge the gap between prokaryotes and eukaryotes.</title>
        <authorList>
            <person name="Spang A."/>
            <person name="Saw J.H."/>
            <person name="Jorgensen S.L."/>
            <person name="Zaremba-Niedzwiedzka K."/>
            <person name="Martijn J."/>
            <person name="Lind A.E."/>
            <person name="van Eijk R."/>
            <person name="Schleper C."/>
            <person name="Guy L."/>
            <person name="Ettema T.J."/>
        </authorList>
    </citation>
    <scope>NUCLEOTIDE SEQUENCE</scope>
</reference>
<dbReference type="GO" id="GO:0016810">
    <property type="term" value="F:hydrolase activity, acting on carbon-nitrogen (but not peptide) bonds"/>
    <property type="evidence" value="ECO:0007669"/>
    <property type="project" value="InterPro"/>
</dbReference>
<dbReference type="InterPro" id="IPR032466">
    <property type="entry name" value="Metal_Hydrolase"/>
</dbReference>
<dbReference type="InterPro" id="IPR050287">
    <property type="entry name" value="MTA/SAH_deaminase"/>
</dbReference>
<dbReference type="EMBL" id="LAZR01000079">
    <property type="protein sequence ID" value="KKN94330.1"/>
    <property type="molecule type" value="Genomic_DNA"/>
</dbReference>
<gene>
    <name evidence="2" type="ORF">LCGC14_0189430</name>
</gene>
<dbReference type="InterPro" id="IPR011059">
    <property type="entry name" value="Metal-dep_hydrolase_composite"/>
</dbReference>
<dbReference type="SUPFAM" id="SSF51556">
    <property type="entry name" value="Metallo-dependent hydrolases"/>
    <property type="match status" value="1"/>
</dbReference>
<dbReference type="PANTHER" id="PTHR43794:SF5">
    <property type="entry name" value="CHLOROHYDROLASE FAMILY PROTEIN"/>
    <property type="match status" value="1"/>
</dbReference>
<accession>A0A0F9UMP1</accession>
<sequence length="490" mass="52304">MTKHRLLLSGGLVLVKNETFERVSILVTDGMITALLTDGDGPEDAKRIDVSDRLIIPGLVNGHTHSHGALGRGGVAGDMTLEPFLAGSAWLNASRSTHDLRLAAELSAAELIRKGCTSCFDLFIELPGPTVEGIHAVAEAYQGAGLRAVVAPMIADKTIYQALPGLLEQFDQPLRDIVAALSMPDWQDIIAVCNEAFATWPVPDGRVRPGIGPTIPLHCSDAFLTSCADVAAQHEIPLQTHLAETRLQQVIAHQKYGTSLTAHLDHLQVLSPKFSGAHGVWLSQSEADLLAAHDACICHNPLSNLRLGSGIAPVRMLLDSGVSLGVGTDASNTSDGQSMFEAMRLAATLSRAQASDSEEWISTRDAFAMSTTGGARIMGLKNVGMIAEGWAADMLFLDAGYCHYTPLRTPLDQIVFAENGAGLREVMIAGEYVFANDRMLTLDEQSLAKRAADAATRLDETNTQTRLMNAAASAVVQSFCRATCALPYPN</sequence>
<dbReference type="Gene3D" id="2.30.40.10">
    <property type="entry name" value="Urease, subunit C, domain 1"/>
    <property type="match status" value="1"/>
</dbReference>
<organism evidence="2">
    <name type="scientific">marine sediment metagenome</name>
    <dbReference type="NCBI Taxonomy" id="412755"/>
    <lineage>
        <taxon>unclassified sequences</taxon>
        <taxon>metagenomes</taxon>
        <taxon>ecological metagenomes</taxon>
    </lineage>
</organism>
<dbReference type="Pfam" id="PF01979">
    <property type="entry name" value="Amidohydro_1"/>
    <property type="match status" value="1"/>
</dbReference>
<evidence type="ECO:0000313" key="2">
    <source>
        <dbReference type="EMBL" id="KKN94330.1"/>
    </source>
</evidence>
<dbReference type="AlphaFoldDB" id="A0A0F9UMP1"/>